<name>A0ABY4BBN1_9BACT</name>
<keyword evidence="4" id="KW-1185">Reference proteome</keyword>
<feature type="compositionally biased region" description="Polar residues" evidence="1">
    <location>
        <begin position="164"/>
        <end position="202"/>
    </location>
</feature>
<dbReference type="Proteomes" id="UP000831390">
    <property type="component" value="Chromosome"/>
</dbReference>
<accession>A0ABY4BBN1</accession>
<dbReference type="EMBL" id="CP094534">
    <property type="protein sequence ID" value="UOE35086.1"/>
    <property type="molecule type" value="Genomic_DNA"/>
</dbReference>
<feature type="compositionally biased region" description="Polar residues" evidence="1">
    <location>
        <begin position="226"/>
        <end position="251"/>
    </location>
</feature>
<reference evidence="3 4" key="1">
    <citation type="submission" date="2022-03" db="EMBL/GenBank/DDBJ databases">
        <title>Hymenobactersp. isolated from the air.</title>
        <authorList>
            <person name="Won M."/>
            <person name="Kwon S.-W."/>
        </authorList>
    </citation>
    <scope>NUCLEOTIDE SEQUENCE [LARGE SCALE GENOMIC DNA]</scope>
    <source>
        <strain evidence="3 4">KACC 22596</strain>
    </source>
</reference>
<evidence type="ECO:0000313" key="4">
    <source>
        <dbReference type="Proteomes" id="UP000831390"/>
    </source>
</evidence>
<feature type="chain" id="PRO_5045385658" description="Curlin" evidence="2">
    <location>
        <begin position="20"/>
        <end position="340"/>
    </location>
</feature>
<evidence type="ECO:0000313" key="3">
    <source>
        <dbReference type="EMBL" id="UOE35086.1"/>
    </source>
</evidence>
<gene>
    <name evidence="3" type="ORF">MTP16_05415</name>
</gene>
<protein>
    <recommendedName>
        <fullName evidence="5">Curlin</fullName>
    </recommendedName>
</protein>
<feature type="region of interest" description="Disordered" evidence="1">
    <location>
        <begin position="226"/>
        <end position="280"/>
    </location>
</feature>
<feature type="compositionally biased region" description="Polar residues" evidence="1">
    <location>
        <begin position="136"/>
        <end position="157"/>
    </location>
</feature>
<dbReference type="RefSeq" id="WP_243516567.1">
    <property type="nucleotide sequence ID" value="NZ_CP094534.1"/>
</dbReference>
<evidence type="ECO:0008006" key="5">
    <source>
        <dbReference type="Google" id="ProtNLM"/>
    </source>
</evidence>
<feature type="signal peptide" evidence="2">
    <location>
        <begin position="1"/>
        <end position="19"/>
    </location>
</feature>
<feature type="compositionally biased region" description="Polar residues" evidence="1">
    <location>
        <begin position="266"/>
        <end position="280"/>
    </location>
</feature>
<feature type="region of interest" description="Disordered" evidence="1">
    <location>
        <begin position="20"/>
        <end position="39"/>
    </location>
</feature>
<feature type="region of interest" description="Disordered" evidence="1">
    <location>
        <begin position="136"/>
        <end position="202"/>
    </location>
</feature>
<organism evidence="3 4">
    <name type="scientific">Hymenobacter monticola</name>
    <dbReference type="NCBI Taxonomy" id="1705399"/>
    <lineage>
        <taxon>Bacteria</taxon>
        <taxon>Pseudomonadati</taxon>
        <taxon>Bacteroidota</taxon>
        <taxon>Cytophagia</taxon>
        <taxon>Cytophagales</taxon>
        <taxon>Hymenobacteraceae</taxon>
        <taxon>Hymenobacter</taxon>
    </lineage>
</organism>
<keyword evidence="2" id="KW-0732">Signal</keyword>
<evidence type="ECO:0000256" key="1">
    <source>
        <dbReference type="SAM" id="MobiDB-lite"/>
    </source>
</evidence>
<sequence length="340" mass="34997">MKKLTLLVGAALLVSAAHAQVRTSAPTTNPTAPTTRTAPTTAMTAAGTPQAIARPDRATASTIDNDSYVQQVGDGQQAVVSQTGTGRNTADILQSPSAVTAAGVTNDRNFASQTQVSTGMKTSADQNIANIRQHGATSAALQSQNGTRNVGDIQQGNYGPAYHSESNYASQTQTGNDNSANIYQNTNSSAAGTGAGQNSAVQTQTANGNRAYALQEKTNNTLVQTQSAASNNADTRQYGTDSYAKQEQSGVGNRASILQGDDLGASGSSNQAIQMQSSGNNDARIVQKTSDSYARQEQSVGSGNFADTYQGGAIGTNASYNMTTQTGSNNTVYVTQGAAR</sequence>
<proteinExistence type="predicted"/>
<evidence type="ECO:0000256" key="2">
    <source>
        <dbReference type="SAM" id="SignalP"/>
    </source>
</evidence>